<proteinExistence type="predicted"/>
<feature type="compositionally biased region" description="Basic and acidic residues" evidence="1">
    <location>
        <begin position="133"/>
        <end position="164"/>
    </location>
</feature>
<sequence>MTATAIKATSMINRILTAVQSVLQLTSAISTVTKIVDGAINTEEKNVNSKVMKDALIKARVDQLISIIKGYISSKLTKELDKILRQIISGTLKQIGKAMAQIAKAMSNGEDNDRNSQVIVEQPSTDQSSQNEQRNKDKREDLQNNIKNPKEMNEGCLNDIDKKNSGATDRADIKMLANSKWRNITVHNQATGETEVIRPGGLRKIPAFFKQSAEIILQSGENGSIGHFVTARGKEAYIQLNGRQDCLLIAYHESLGRKVNEAMIEKERYSLDQYITRNRTTYSKYKQNMIESTLDPMIAGRQKEKRDLENDEVTKDENKKRNARPKKEGTYGNKYGEKRRLEQEHGITVSGQTHEFEHPIPWATLTADADPALKIRRKSGVGEELEAISPAYAETKSSHKEHSGTGPSARVVQYRKELEVALKEDKSPGNAFQISLVEYAQKPNFIDTAHTPVGRVASDSY</sequence>
<dbReference type="AlphaFoldDB" id="A0A816DH32"/>
<protein>
    <submittedName>
        <fullName evidence="2">Uncharacterized protein</fullName>
    </submittedName>
</protein>
<organism evidence="2 3">
    <name type="scientific">Rotaria magnacalcarata</name>
    <dbReference type="NCBI Taxonomy" id="392030"/>
    <lineage>
        <taxon>Eukaryota</taxon>
        <taxon>Metazoa</taxon>
        <taxon>Spiralia</taxon>
        <taxon>Gnathifera</taxon>
        <taxon>Rotifera</taxon>
        <taxon>Eurotatoria</taxon>
        <taxon>Bdelloidea</taxon>
        <taxon>Philodinida</taxon>
        <taxon>Philodinidae</taxon>
        <taxon>Rotaria</taxon>
    </lineage>
</organism>
<feature type="compositionally biased region" description="Polar residues" evidence="1">
    <location>
        <begin position="120"/>
        <end position="132"/>
    </location>
</feature>
<dbReference type="EMBL" id="CAJNOW010015057">
    <property type="protein sequence ID" value="CAF1638309.1"/>
    <property type="molecule type" value="Genomic_DNA"/>
</dbReference>
<feature type="region of interest" description="Disordered" evidence="1">
    <location>
        <begin position="120"/>
        <end position="164"/>
    </location>
</feature>
<gene>
    <name evidence="2" type="ORF">KQP761_LOCUS27550</name>
</gene>
<dbReference type="Proteomes" id="UP000663834">
    <property type="component" value="Unassembled WGS sequence"/>
</dbReference>
<evidence type="ECO:0000313" key="3">
    <source>
        <dbReference type="Proteomes" id="UP000663834"/>
    </source>
</evidence>
<dbReference type="OrthoDB" id="10177375at2759"/>
<feature type="compositionally biased region" description="Basic and acidic residues" evidence="1">
    <location>
        <begin position="301"/>
        <end position="333"/>
    </location>
</feature>
<reference evidence="2" key="1">
    <citation type="submission" date="2021-02" db="EMBL/GenBank/DDBJ databases">
        <authorList>
            <person name="Nowell W R."/>
        </authorList>
    </citation>
    <scope>NUCLEOTIDE SEQUENCE</scope>
</reference>
<comment type="caution">
    <text evidence="2">The sequence shown here is derived from an EMBL/GenBank/DDBJ whole genome shotgun (WGS) entry which is preliminary data.</text>
</comment>
<accession>A0A816DH32</accession>
<feature type="region of interest" description="Disordered" evidence="1">
    <location>
        <begin position="299"/>
        <end position="333"/>
    </location>
</feature>
<evidence type="ECO:0000256" key="1">
    <source>
        <dbReference type="SAM" id="MobiDB-lite"/>
    </source>
</evidence>
<feature type="non-terminal residue" evidence="2">
    <location>
        <position position="461"/>
    </location>
</feature>
<evidence type="ECO:0000313" key="2">
    <source>
        <dbReference type="EMBL" id="CAF1638309.1"/>
    </source>
</evidence>
<name>A0A816DH32_9BILA</name>